<gene>
    <name evidence="5 6" type="primary">rpmB</name>
    <name evidence="6" type="ORF">ENF18_06585</name>
</gene>
<dbReference type="GO" id="GO:0006412">
    <property type="term" value="P:translation"/>
    <property type="evidence" value="ECO:0007669"/>
    <property type="project" value="UniProtKB-UniRule"/>
</dbReference>
<sequence length="64" mass="7330">MARRCDICGKGPQFGAQISHSHRVTKRVRYPNLHVIKIKENGKTKKIKVCSKCLKKLDKNLVKV</sequence>
<dbReference type="PANTHER" id="PTHR39080">
    <property type="entry name" value="50S RIBOSOMAL PROTEIN L28"/>
    <property type="match status" value="1"/>
</dbReference>
<dbReference type="InterPro" id="IPR026569">
    <property type="entry name" value="Ribosomal_bL28"/>
</dbReference>
<dbReference type="GO" id="GO:0005840">
    <property type="term" value="C:ribosome"/>
    <property type="evidence" value="ECO:0007669"/>
    <property type="project" value="UniProtKB-KW"/>
</dbReference>
<comment type="caution">
    <text evidence="6">The sequence shown here is derived from an EMBL/GenBank/DDBJ whole genome shotgun (WGS) entry which is preliminary data.</text>
</comment>
<dbReference type="Proteomes" id="UP000885847">
    <property type="component" value="Unassembled WGS sequence"/>
</dbReference>
<dbReference type="EMBL" id="DQWE01000311">
    <property type="protein sequence ID" value="HDI83438.1"/>
    <property type="molecule type" value="Genomic_DNA"/>
</dbReference>
<evidence type="ECO:0000256" key="5">
    <source>
        <dbReference type="HAMAP-Rule" id="MF_00373"/>
    </source>
</evidence>
<reference evidence="6" key="1">
    <citation type="journal article" date="2020" name="mSystems">
        <title>Genome- and Community-Level Interaction Insights into Carbon Utilization and Element Cycling Functions of Hydrothermarchaeota in Hydrothermal Sediment.</title>
        <authorList>
            <person name="Zhou Z."/>
            <person name="Liu Y."/>
            <person name="Xu W."/>
            <person name="Pan J."/>
            <person name="Luo Z.H."/>
            <person name="Li M."/>
        </authorList>
    </citation>
    <scope>NUCLEOTIDE SEQUENCE [LARGE SCALE GENOMIC DNA]</scope>
    <source>
        <strain evidence="6">HyVt-102</strain>
    </source>
</reference>
<dbReference type="NCBIfam" id="TIGR00009">
    <property type="entry name" value="L28"/>
    <property type="match status" value="1"/>
</dbReference>
<dbReference type="GO" id="GO:1990904">
    <property type="term" value="C:ribonucleoprotein complex"/>
    <property type="evidence" value="ECO:0007669"/>
    <property type="project" value="UniProtKB-KW"/>
</dbReference>
<evidence type="ECO:0000256" key="1">
    <source>
        <dbReference type="ARBA" id="ARBA00008760"/>
    </source>
</evidence>
<dbReference type="Pfam" id="PF00830">
    <property type="entry name" value="Ribosomal_L28"/>
    <property type="match status" value="1"/>
</dbReference>
<evidence type="ECO:0000313" key="6">
    <source>
        <dbReference type="EMBL" id="HDI83438.1"/>
    </source>
</evidence>
<evidence type="ECO:0000256" key="2">
    <source>
        <dbReference type="ARBA" id="ARBA00022980"/>
    </source>
</evidence>
<organism evidence="6">
    <name type="scientific">candidate division WOR-3 bacterium</name>
    <dbReference type="NCBI Taxonomy" id="2052148"/>
    <lineage>
        <taxon>Bacteria</taxon>
        <taxon>Bacteria division WOR-3</taxon>
    </lineage>
</organism>
<dbReference type="HAMAP" id="MF_00373">
    <property type="entry name" value="Ribosomal_bL28"/>
    <property type="match status" value="1"/>
</dbReference>
<dbReference type="GO" id="GO:0003735">
    <property type="term" value="F:structural constituent of ribosome"/>
    <property type="evidence" value="ECO:0007669"/>
    <property type="project" value="InterPro"/>
</dbReference>
<evidence type="ECO:0000256" key="4">
    <source>
        <dbReference type="ARBA" id="ARBA00035174"/>
    </source>
</evidence>
<protein>
    <recommendedName>
        <fullName evidence="4 5">Large ribosomal subunit protein bL28</fullName>
    </recommendedName>
</protein>
<dbReference type="SUPFAM" id="SSF143800">
    <property type="entry name" value="L28p-like"/>
    <property type="match status" value="1"/>
</dbReference>
<dbReference type="AlphaFoldDB" id="A0A7C0VE28"/>
<dbReference type="Gene3D" id="2.30.170.40">
    <property type="entry name" value="Ribosomal protein L28/L24"/>
    <property type="match status" value="1"/>
</dbReference>
<dbReference type="InterPro" id="IPR034704">
    <property type="entry name" value="Ribosomal_bL28/bL31-like_sf"/>
</dbReference>
<dbReference type="InterPro" id="IPR050096">
    <property type="entry name" value="Bacterial_rp_bL28"/>
</dbReference>
<dbReference type="InterPro" id="IPR037147">
    <property type="entry name" value="Ribosomal_bL28_sf"/>
</dbReference>
<proteinExistence type="inferred from homology"/>
<accession>A0A7C0VE28</accession>
<dbReference type="PANTHER" id="PTHR39080:SF1">
    <property type="entry name" value="LARGE RIBOSOMAL SUBUNIT PROTEIN BL28A"/>
    <property type="match status" value="1"/>
</dbReference>
<dbReference type="InterPro" id="IPR001383">
    <property type="entry name" value="Ribosomal_bL28_bact-type"/>
</dbReference>
<keyword evidence="3 5" id="KW-0687">Ribonucleoprotein</keyword>
<name>A0A7C0VE28_UNCW3</name>
<keyword evidence="2 5" id="KW-0689">Ribosomal protein</keyword>
<comment type="similarity">
    <text evidence="1 5">Belongs to the bacterial ribosomal protein bL28 family.</text>
</comment>
<evidence type="ECO:0000256" key="3">
    <source>
        <dbReference type="ARBA" id="ARBA00023274"/>
    </source>
</evidence>